<dbReference type="Gene3D" id="1.25.40.10">
    <property type="entry name" value="Tetratricopeptide repeat domain"/>
    <property type="match status" value="1"/>
</dbReference>
<organism evidence="3 4">
    <name type="scientific">Lupinus luteus</name>
    <name type="common">European yellow lupine</name>
    <dbReference type="NCBI Taxonomy" id="3873"/>
    <lineage>
        <taxon>Eukaryota</taxon>
        <taxon>Viridiplantae</taxon>
        <taxon>Streptophyta</taxon>
        <taxon>Embryophyta</taxon>
        <taxon>Tracheophyta</taxon>
        <taxon>Spermatophyta</taxon>
        <taxon>Magnoliopsida</taxon>
        <taxon>eudicotyledons</taxon>
        <taxon>Gunneridae</taxon>
        <taxon>Pentapetalae</taxon>
        <taxon>rosids</taxon>
        <taxon>fabids</taxon>
        <taxon>Fabales</taxon>
        <taxon>Fabaceae</taxon>
        <taxon>Papilionoideae</taxon>
        <taxon>50 kb inversion clade</taxon>
        <taxon>genistoids sensu lato</taxon>
        <taxon>core genistoids</taxon>
        <taxon>Genisteae</taxon>
        <taxon>Lupinus</taxon>
    </lineage>
</organism>
<dbReference type="GO" id="GO:0072380">
    <property type="term" value="C:TRC complex"/>
    <property type="evidence" value="ECO:0007669"/>
    <property type="project" value="TreeGrafter"/>
</dbReference>
<gene>
    <name evidence="3" type="ORF">LLUT_LOCUS10625</name>
</gene>
<evidence type="ECO:0000256" key="1">
    <source>
        <dbReference type="ARBA" id="ARBA00022737"/>
    </source>
</evidence>
<dbReference type="InterPro" id="IPR011990">
    <property type="entry name" value="TPR-like_helical_dom_sf"/>
</dbReference>
<dbReference type="AlphaFoldDB" id="A0AAV1WJL4"/>
<dbReference type="GO" id="GO:0006620">
    <property type="term" value="P:post-translational protein targeting to endoplasmic reticulum membrane"/>
    <property type="evidence" value="ECO:0007669"/>
    <property type="project" value="TreeGrafter"/>
</dbReference>
<dbReference type="PANTHER" id="PTHR45831:SF2">
    <property type="entry name" value="LD24721P"/>
    <property type="match status" value="1"/>
</dbReference>
<evidence type="ECO:0000313" key="3">
    <source>
        <dbReference type="EMBL" id="CAL0309565.1"/>
    </source>
</evidence>
<dbReference type="InterPro" id="IPR047150">
    <property type="entry name" value="SGT"/>
</dbReference>
<dbReference type="GO" id="GO:0060090">
    <property type="term" value="F:molecular adaptor activity"/>
    <property type="evidence" value="ECO:0007669"/>
    <property type="project" value="TreeGrafter"/>
</dbReference>
<protein>
    <submittedName>
        <fullName evidence="3">Uncharacterized protein</fullName>
    </submittedName>
</protein>
<keyword evidence="2" id="KW-0802">TPR repeat</keyword>
<accession>A0AAV1WJL4</accession>
<dbReference type="PANTHER" id="PTHR45831">
    <property type="entry name" value="LD24721P"/>
    <property type="match status" value="1"/>
</dbReference>
<dbReference type="SMART" id="SM00028">
    <property type="entry name" value="TPR"/>
    <property type="match status" value="3"/>
</dbReference>
<dbReference type="EMBL" id="CAXHTB010000007">
    <property type="protein sequence ID" value="CAL0309565.1"/>
    <property type="molecule type" value="Genomic_DNA"/>
</dbReference>
<keyword evidence="1" id="KW-0677">Repeat</keyword>
<dbReference type="Proteomes" id="UP001497480">
    <property type="component" value="Unassembled WGS sequence"/>
</dbReference>
<evidence type="ECO:0000256" key="2">
    <source>
        <dbReference type="ARBA" id="ARBA00022803"/>
    </source>
</evidence>
<proteinExistence type="predicted"/>
<keyword evidence="4" id="KW-1185">Reference proteome</keyword>
<dbReference type="InterPro" id="IPR019734">
    <property type="entry name" value="TPR_rpt"/>
</dbReference>
<comment type="caution">
    <text evidence="3">The sequence shown here is derived from an EMBL/GenBank/DDBJ whole genome shotgun (WGS) entry which is preliminary data.</text>
</comment>
<dbReference type="GO" id="GO:0016020">
    <property type="term" value="C:membrane"/>
    <property type="evidence" value="ECO:0007669"/>
    <property type="project" value="TreeGrafter"/>
</dbReference>
<dbReference type="SUPFAM" id="SSF48452">
    <property type="entry name" value="TPR-like"/>
    <property type="match status" value="1"/>
</dbReference>
<reference evidence="3 4" key="1">
    <citation type="submission" date="2024-03" db="EMBL/GenBank/DDBJ databases">
        <authorList>
            <person name="Martinez-Hernandez J."/>
        </authorList>
    </citation>
    <scope>NUCLEOTIDE SEQUENCE [LARGE SCALE GENOMIC DNA]</scope>
</reference>
<name>A0AAV1WJL4_LUPLU</name>
<evidence type="ECO:0000313" key="4">
    <source>
        <dbReference type="Proteomes" id="UP001497480"/>
    </source>
</evidence>
<sequence>MASSIVDSPITTRIVLGFVRFLAFVAQSVPAPDQKEKIESIEVLLIDIFNITASMLMIEGISVNVLPSSNLPKKDENVNANANSNTPNSICTGSSTHADIPRVLLFQEFNMVLSQTEFYYPSVIGQNHLDRESYIKQVFDDAIEVLTKGGYETLDRWNLADALNTLGNQAMADLCYVKAIDMYACAIALWKNNPIFFCNRGAALTKVCKFWDATCDCYEAIRLEPRYVLAYYRLGCAYFESGKNIEAISEGFTKALHLDPNNEDVLISIETLQQAENKIREETTKTKAKVNIIKMIFVVILLTLLGIREDSFRIYDIVNLVDDKTVFGQIYRILIPSGKRPSAKLAWVSQESGEEKSFKGKGLAY</sequence>
<dbReference type="Pfam" id="PF13181">
    <property type="entry name" value="TPR_8"/>
    <property type="match status" value="1"/>
</dbReference>